<dbReference type="Gene3D" id="3.40.190.10">
    <property type="entry name" value="Periplasmic binding protein-like II"/>
    <property type="match status" value="2"/>
</dbReference>
<dbReference type="OrthoDB" id="9787283at2"/>
<keyword evidence="1 3" id="KW-0732">Signal</keyword>
<evidence type="ECO:0008006" key="6">
    <source>
        <dbReference type="Google" id="ProtNLM"/>
    </source>
</evidence>
<accession>A0A162EVZ4</accession>
<name>A0A162EVZ4_9BACI</name>
<dbReference type="Proteomes" id="UP000075806">
    <property type="component" value="Unassembled WGS sequence"/>
</dbReference>
<comment type="caution">
    <text evidence="4">The sequence shown here is derived from an EMBL/GenBank/DDBJ whole genome shotgun (WGS) entry which is preliminary data.</text>
</comment>
<evidence type="ECO:0000256" key="3">
    <source>
        <dbReference type="SAM" id="SignalP"/>
    </source>
</evidence>
<dbReference type="RefSeq" id="WP_061947678.1">
    <property type="nucleotide sequence ID" value="NZ_LTAO01000004.1"/>
</dbReference>
<feature type="compositionally biased region" description="Polar residues" evidence="2">
    <location>
        <begin position="24"/>
        <end position="39"/>
    </location>
</feature>
<reference evidence="4" key="1">
    <citation type="submission" date="2016-02" db="EMBL/GenBank/DDBJ databases">
        <title>Genome sequence of Bacillus trypoxylicola KCTC 13244(T).</title>
        <authorList>
            <person name="Jeong H."/>
            <person name="Park S.-H."/>
            <person name="Choi S.-K."/>
        </authorList>
    </citation>
    <scope>NUCLEOTIDE SEQUENCE [LARGE SCALE GENOMIC DNA]</scope>
    <source>
        <strain evidence="4">KCTC 13244</strain>
    </source>
</reference>
<dbReference type="InterPro" id="IPR050490">
    <property type="entry name" value="Bact_solute-bd_prot1"/>
</dbReference>
<organism evidence="4 5">
    <name type="scientific">Alkalihalobacillus trypoxylicola</name>
    <dbReference type="NCBI Taxonomy" id="519424"/>
    <lineage>
        <taxon>Bacteria</taxon>
        <taxon>Bacillati</taxon>
        <taxon>Bacillota</taxon>
        <taxon>Bacilli</taxon>
        <taxon>Bacillales</taxon>
        <taxon>Bacillaceae</taxon>
        <taxon>Alkalihalobacillus</taxon>
    </lineage>
</organism>
<dbReference type="PROSITE" id="PS51257">
    <property type="entry name" value="PROKAR_LIPOPROTEIN"/>
    <property type="match status" value="1"/>
</dbReference>
<dbReference type="PANTHER" id="PTHR43649">
    <property type="entry name" value="ARABINOSE-BINDING PROTEIN-RELATED"/>
    <property type="match status" value="1"/>
</dbReference>
<sequence>MKKISLFLASILMLVGCASGQGQEQEESLSNNQTSADSSENTEVDPYDFSEHLTISFLTTGSPVSEENNAIYEYIEDKFNITMEWTYYDRDNFGEYFNTLVASGNVPDVWRFGYNDPKEYIDWAERGILYDVKPLLDDYPGLNDHIPEQAWEQLNPPGHYFGVPEYRLQTRNMLAIRQDWLDNLGLEVPDTIEDFYEVAYAFAHDDPNGTGMNDTIGFSSIGLFDDVTGTAWRGGAFGLARDWIDIDGQLVPYQAQLNELEEYIGFMRKAYEEDVLDKDFMLHSDWRDANDRLSMGIAGIEYVNPNSVHRKEAEDIKEIDPDAELTFFIPPAGPDGSRTTPSRPSYFKSVLYSDMSEVKARRLLALFEWNVTEGYEITRHGLEDIHWVQNDDGTYEQLDKWDEDEPSTIGTNILRPWNPLHKSYWWLGEDFLEELAGYYETNEEYYWESDNPNLISETDLNQGAQLNAEFEQILTEIVVGRREISDVKTAVDQWLNNGGQDIIDEMNEQYKVYNEERS</sequence>
<protein>
    <recommendedName>
        <fullName evidence="6">ABC transporter substrate-binding protein</fullName>
    </recommendedName>
</protein>
<evidence type="ECO:0000313" key="4">
    <source>
        <dbReference type="EMBL" id="KYG33866.1"/>
    </source>
</evidence>
<evidence type="ECO:0000256" key="2">
    <source>
        <dbReference type="SAM" id="MobiDB-lite"/>
    </source>
</evidence>
<gene>
    <name evidence="4" type="ORF">AZF04_15230</name>
</gene>
<proteinExistence type="predicted"/>
<keyword evidence="5" id="KW-1185">Reference proteome</keyword>
<evidence type="ECO:0000256" key="1">
    <source>
        <dbReference type="ARBA" id="ARBA00022729"/>
    </source>
</evidence>
<feature type="signal peptide" evidence="3">
    <location>
        <begin position="1"/>
        <end position="20"/>
    </location>
</feature>
<evidence type="ECO:0000313" key="5">
    <source>
        <dbReference type="Proteomes" id="UP000075806"/>
    </source>
</evidence>
<dbReference type="STRING" id="519424.AZF04_15230"/>
<dbReference type="PANTHER" id="PTHR43649:SF33">
    <property type="entry name" value="POLYGALACTURONAN_RHAMNOGALACTURONAN-BINDING PROTEIN YTCQ"/>
    <property type="match status" value="1"/>
</dbReference>
<feature type="region of interest" description="Disordered" evidence="2">
    <location>
        <begin position="24"/>
        <end position="44"/>
    </location>
</feature>
<dbReference type="AlphaFoldDB" id="A0A162EVZ4"/>
<dbReference type="EMBL" id="LTAO01000004">
    <property type="protein sequence ID" value="KYG33866.1"/>
    <property type="molecule type" value="Genomic_DNA"/>
</dbReference>
<dbReference type="SUPFAM" id="SSF53850">
    <property type="entry name" value="Periplasmic binding protein-like II"/>
    <property type="match status" value="1"/>
</dbReference>
<feature type="chain" id="PRO_5007834024" description="ABC transporter substrate-binding protein" evidence="3">
    <location>
        <begin position="21"/>
        <end position="518"/>
    </location>
</feature>